<reference evidence="5" key="1">
    <citation type="submission" date="2020-07" db="EMBL/GenBank/DDBJ databases">
        <title>Huge and variable diversity of episymbiotic CPR bacteria and DPANN archaea in groundwater ecosystems.</title>
        <authorList>
            <person name="He C.Y."/>
            <person name="Keren R."/>
            <person name="Whittaker M."/>
            <person name="Farag I.F."/>
            <person name="Doudna J."/>
            <person name="Cate J.H.D."/>
            <person name="Banfield J.F."/>
        </authorList>
    </citation>
    <scope>NUCLEOTIDE SEQUENCE</scope>
    <source>
        <strain evidence="5">NC_groundwater_1482_Ag_S-0.65um_47_24</strain>
    </source>
</reference>
<evidence type="ECO:0000313" key="6">
    <source>
        <dbReference type="Proteomes" id="UP000772181"/>
    </source>
</evidence>
<dbReference type="InterPro" id="IPR008948">
    <property type="entry name" value="L-Aspartase-like"/>
</dbReference>
<dbReference type="GO" id="GO:0044208">
    <property type="term" value="P:'de novo' AMP biosynthetic process"/>
    <property type="evidence" value="ECO:0007669"/>
    <property type="project" value="TreeGrafter"/>
</dbReference>
<dbReference type="SMART" id="SM00998">
    <property type="entry name" value="ADSL_C"/>
    <property type="match status" value="1"/>
</dbReference>
<dbReference type="CDD" id="cd03302">
    <property type="entry name" value="Adenylsuccinate_lyase_2"/>
    <property type="match status" value="1"/>
</dbReference>
<evidence type="ECO:0000256" key="1">
    <source>
        <dbReference type="ARBA" id="ARBA00023239"/>
    </source>
</evidence>
<dbReference type="Pfam" id="PF10397">
    <property type="entry name" value="ADSL_C"/>
    <property type="match status" value="1"/>
</dbReference>
<proteinExistence type="inferred from homology"/>
<dbReference type="InterPro" id="IPR000362">
    <property type="entry name" value="Fumarate_lyase_fam"/>
</dbReference>
<evidence type="ECO:0000313" key="5">
    <source>
        <dbReference type="EMBL" id="MBI4595225.1"/>
    </source>
</evidence>
<dbReference type="InterPro" id="IPR022761">
    <property type="entry name" value="Fumarate_lyase_N"/>
</dbReference>
<organism evidence="5 6">
    <name type="scientific">Tectimicrobiota bacterium</name>
    <dbReference type="NCBI Taxonomy" id="2528274"/>
    <lineage>
        <taxon>Bacteria</taxon>
        <taxon>Pseudomonadati</taxon>
        <taxon>Nitrospinota/Tectimicrobiota group</taxon>
        <taxon>Candidatus Tectimicrobiota</taxon>
    </lineage>
</organism>
<comment type="similarity">
    <text evidence="3">Belongs to the lyase 1 family. Adenylosuccinate lyase subfamily.</text>
</comment>
<dbReference type="Gene3D" id="1.20.200.10">
    <property type="entry name" value="Fumarase/aspartase (Central domain)"/>
    <property type="match status" value="1"/>
</dbReference>
<dbReference type="Gene3D" id="1.10.275.60">
    <property type="match status" value="1"/>
</dbReference>
<dbReference type="AlphaFoldDB" id="A0A933GLA1"/>
<evidence type="ECO:0000259" key="4">
    <source>
        <dbReference type="SMART" id="SM00998"/>
    </source>
</evidence>
<dbReference type="InterPro" id="IPR019468">
    <property type="entry name" value="AdenyloSucc_lyase_C"/>
</dbReference>
<sequence>MRQEDKKTFQSPLIDRYASEEMAYLFSAENKFRTWRKLWVALAEGQRELGLPISEVQIDELKQFQDKIDYEEVARLEKETRHDVMAHIGAFGQLCPKAKPIIHLGATSAYVVDNTDLILIKEGLRLILQRLVNVLKALRDFAYDQRNVAILGFTHLQPAQPTTLGKRATLWLYDLITDLHDLEFRLEHLAFLGVKGTTGTQESFLKLFQNDQAKVVKLDGLVSQKFGFNRTFPVTGQIYSRKVDYQILSLLSGLAQSAHKFSNDLRILQHLKEVEEPFETTQVGSSAMAYKRNPMRCERMAALARYVICLSPNAAFTAAGQFLERTLDDSANRRLTIPEAFLATEAILKIYHNVASGLVVNKEIINYHLQQEVPFLATEELLMEAVRAGGDRQELHERIRKHAMEAAAQVKRGGRNDLFNRLGADPLFTSVKDKFDAFLSADHYIGRAPQQVEEFLKNEVETLLIRYGYLLGLEAQLEV</sequence>
<keyword evidence="1 3" id="KW-0456">Lyase</keyword>
<dbReference type="InterPro" id="IPR004769">
    <property type="entry name" value="Pur_lyase"/>
</dbReference>
<dbReference type="EMBL" id="JACQWF010000117">
    <property type="protein sequence ID" value="MBI4595225.1"/>
    <property type="molecule type" value="Genomic_DNA"/>
</dbReference>
<keyword evidence="3" id="KW-0658">Purine biosynthesis</keyword>
<dbReference type="GO" id="GO:0004018">
    <property type="term" value="F:N6-(1,2-dicarboxyethyl)AMP AMP-lyase (fumarate-forming) activity"/>
    <property type="evidence" value="ECO:0007669"/>
    <property type="project" value="UniProtKB-UniRule"/>
</dbReference>
<comment type="pathway">
    <text evidence="3">Purine metabolism; IMP biosynthesis via de novo pathway; 5-amino-1-(5-phospho-D-ribosyl)imidazole-4-carboxamide from 5-amino-1-(5-phospho-D-ribosyl)imidazole-4-carboxylate: step 2/2.</text>
</comment>
<dbReference type="GO" id="GO:0005829">
    <property type="term" value="C:cytosol"/>
    <property type="evidence" value="ECO:0007669"/>
    <property type="project" value="TreeGrafter"/>
</dbReference>
<dbReference type="Proteomes" id="UP000772181">
    <property type="component" value="Unassembled WGS sequence"/>
</dbReference>
<dbReference type="PROSITE" id="PS00163">
    <property type="entry name" value="FUMARATE_LYASES"/>
    <property type="match status" value="1"/>
</dbReference>
<comment type="catalytic activity">
    <reaction evidence="3">
        <text>N(6)-(1,2-dicarboxyethyl)-AMP = fumarate + AMP</text>
        <dbReference type="Rhea" id="RHEA:16853"/>
        <dbReference type="ChEBI" id="CHEBI:29806"/>
        <dbReference type="ChEBI" id="CHEBI:57567"/>
        <dbReference type="ChEBI" id="CHEBI:456215"/>
        <dbReference type="EC" id="4.3.2.2"/>
    </reaction>
</comment>
<dbReference type="EC" id="4.3.2.2" evidence="2 3"/>
<dbReference type="GO" id="GO:0070626">
    <property type="term" value="F:(S)-2-(5-amino-1-(5-phospho-D-ribosyl)imidazole-4-carboxamido) succinate lyase (fumarate-forming) activity"/>
    <property type="evidence" value="ECO:0007669"/>
    <property type="project" value="TreeGrafter"/>
</dbReference>
<evidence type="ECO:0000256" key="3">
    <source>
        <dbReference type="RuleBase" id="RU361172"/>
    </source>
</evidence>
<name>A0A933GLA1_UNCTE</name>
<dbReference type="PRINTS" id="PR00149">
    <property type="entry name" value="FUMRATELYASE"/>
</dbReference>
<comment type="caution">
    <text evidence="5">The sequence shown here is derived from an EMBL/GenBank/DDBJ whole genome shotgun (WGS) entry which is preliminary data.</text>
</comment>
<dbReference type="NCBIfam" id="TIGR00928">
    <property type="entry name" value="purB"/>
    <property type="match status" value="1"/>
</dbReference>
<dbReference type="SUPFAM" id="SSF48557">
    <property type="entry name" value="L-aspartase-like"/>
    <property type="match status" value="1"/>
</dbReference>
<dbReference type="PANTHER" id="PTHR43172:SF1">
    <property type="entry name" value="ADENYLOSUCCINATE LYASE"/>
    <property type="match status" value="1"/>
</dbReference>
<dbReference type="Gene3D" id="1.10.40.30">
    <property type="entry name" value="Fumarase/aspartase (C-terminal domain)"/>
    <property type="match status" value="1"/>
</dbReference>
<accession>A0A933GLA1</accession>
<dbReference type="Pfam" id="PF00206">
    <property type="entry name" value="Lyase_1"/>
    <property type="match status" value="1"/>
</dbReference>
<feature type="domain" description="Adenylosuccinate lyase C-terminal" evidence="4">
    <location>
        <begin position="373"/>
        <end position="456"/>
    </location>
</feature>
<gene>
    <name evidence="5" type="ORF">HY730_02480</name>
</gene>
<evidence type="ECO:0000256" key="2">
    <source>
        <dbReference type="NCBIfam" id="TIGR00928"/>
    </source>
</evidence>
<dbReference type="PANTHER" id="PTHR43172">
    <property type="entry name" value="ADENYLOSUCCINATE LYASE"/>
    <property type="match status" value="1"/>
</dbReference>
<protein>
    <recommendedName>
        <fullName evidence="2 3">Adenylosuccinate lyase</fullName>
        <shortName evidence="3">ASL</shortName>
        <ecNumber evidence="2 3">4.3.2.2</ecNumber>
    </recommendedName>
    <alternativeName>
        <fullName evidence="3">Adenylosuccinase</fullName>
    </alternativeName>
</protein>
<dbReference type="InterPro" id="IPR020557">
    <property type="entry name" value="Fumarate_lyase_CS"/>
</dbReference>
<comment type="catalytic activity">
    <reaction evidence="3">
        <text>(2S)-2-[5-amino-1-(5-phospho-beta-D-ribosyl)imidazole-4-carboxamido]succinate = 5-amino-1-(5-phospho-beta-D-ribosyl)imidazole-4-carboxamide + fumarate</text>
        <dbReference type="Rhea" id="RHEA:23920"/>
        <dbReference type="ChEBI" id="CHEBI:29806"/>
        <dbReference type="ChEBI" id="CHEBI:58443"/>
        <dbReference type="ChEBI" id="CHEBI:58475"/>
        <dbReference type="EC" id="4.3.2.2"/>
    </reaction>
</comment>
<comment type="pathway">
    <text evidence="3">Purine metabolism; AMP biosynthesis via de novo pathway; AMP from IMP: step 2/2.</text>
</comment>